<feature type="signal peptide" evidence="15">
    <location>
        <begin position="1"/>
        <end position="17"/>
    </location>
</feature>
<keyword evidence="3" id="KW-0399">Innate immunity</keyword>
<dbReference type="InterPro" id="IPR032675">
    <property type="entry name" value="LRR_dom_sf"/>
</dbReference>
<evidence type="ECO:0000256" key="1">
    <source>
        <dbReference type="ARBA" id="ARBA00004479"/>
    </source>
</evidence>
<dbReference type="PROSITE" id="PS51450">
    <property type="entry name" value="LRR"/>
    <property type="match status" value="1"/>
</dbReference>
<comment type="similarity">
    <text evidence="2">Belongs to the Toll-like receptor family.</text>
</comment>
<evidence type="ECO:0000256" key="13">
    <source>
        <dbReference type="SAM" id="MobiDB-lite"/>
    </source>
</evidence>
<dbReference type="PROSITE" id="PS51257">
    <property type="entry name" value="PROKAR_LIPOPROTEIN"/>
    <property type="match status" value="1"/>
</dbReference>
<dbReference type="PROSITE" id="PS50104">
    <property type="entry name" value="TIR"/>
    <property type="match status" value="1"/>
</dbReference>
<dbReference type="GO" id="GO:0007165">
    <property type="term" value="P:signal transduction"/>
    <property type="evidence" value="ECO:0007669"/>
    <property type="project" value="InterPro"/>
</dbReference>
<keyword evidence="8" id="KW-0391">Immunity</keyword>
<dbReference type="GO" id="GO:0045087">
    <property type="term" value="P:innate immune response"/>
    <property type="evidence" value="ECO:0007669"/>
    <property type="project" value="UniProtKB-KW"/>
</dbReference>
<dbReference type="InterPro" id="IPR000157">
    <property type="entry name" value="TIR_dom"/>
</dbReference>
<keyword evidence="12" id="KW-0325">Glycoprotein</keyword>
<dbReference type="Gene3D" id="3.40.50.10140">
    <property type="entry name" value="Toll/interleukin-1 receptor homology (TIR) domain"/>
    <property type="match status" value="1"/>
</dbReference>
<evidence type="ECO:0000256" key="9">
    <source>
        <dbReference type="ARBA" id="ARBA00022989"/>
    </source>
</evidence>
<evidence type="ECO:0000313" key="18">
    <source>
        <dbReference type="Proteomes" id="UP000494256"/>
    </source>
</evidence>
<dbReference type="Gene3D" id="3.80.10.10">
    <property type="entry name" value="Ribonuclease Inhibitor"/>
    <property type="match status" value="2"/>
</dbReference>
<gene>
    <name evidence="17" type="ORF">APLA_LOCUS6162</name>
</gene>
<dbReference type="SMART" id="SM00369">
    <property type="entry name" value="LRR_TYP"/>
    <property type="match status" value="7"/>
</dbReference>
<dbReference type="GO" id="GO:0038023">
    <property type="term" value="F:signaling receptor activity"/>
    <property type="evidence" value="ECO:0007669"/>
    <property type="project" value="TreeGrafter"/>
</dbReference>
<keyword evidence="11" id="KW-0675">Receptor</keyword>
<dbReference type="EMBL" id="CADEBD010000293">
    <property type="protein sequence ID" value="CAB3233627.1"/>
    <property type="molecule type" value="Genomic_DNA"/>
</dbReference>
<dbReference type="Proteomes" id="UP000494256">
    <property type="component" value="Unassembled WGS sequence"/>
</dbReference>
<evidence type="ECO:0000256" key="12">
    <source>
        <dbReference type="ARBA" id="ARBA00023180"/>
    </source>
</evidence>
<keyword evidence="7" id="KW-0677">Repeat</keyword>
<keyword evidence="4" id="KW-0433">Leucine-rich repeat</keyword>
<sequence length="752" mass="86631">MFFRILLTCCYLPVIISCEISRYSARRNCLSGHMTDRQSWVNGLGALSVARSEYNYSLDLSYTKNPVQVLHQLTDHTTQIYYPIKYISFANSALTEIPPIYQMSIGGGSFLSETVEFMSFYGNNFDDAHAPNTEVEELYSATETAPVNTPISPKSNEADNTWSSSLRQTEFPNLKELDLRACSIKFLHSYIFSGMPKLEALYLGENEIFYIHPEVFIGQHNLLHLDLSSNTPTDQDGQLQSLKTDSFLAFEHLDNLESLDLSHSSLSPDHRGMIMGFKKLKSLSICNTGLTDLQPRIFSAMPLEILDISNNHGILAKSNILGDLESTLRILSASGTGLKYIDIFENFSKLEILRLSRNEIVHIPPDVVSTLTNLQILDLSVNRVISWTNRTFSLMPNLRFLSLSENNINVLSPTMIRDLSGVDFIGLSNNFIVCYCDVREFFEMAAANENKLNDTKIKEINPAEHLYHRGYYFYNRIIFDRTPIVFKGKTKIEKTGRFRLIDYDKSDFRCLKVPDGIFISIMNVQNCFTVKRDSNNMSNNLDVGRNVLFVLLIIPFTMIAVMLLPPVRRYLDYLFISMKNSALLRFIKKKKIVDDGTIFNYDVFVSYCNEDRGWVLDHLLPHMEADCSISACLHERDFQVGLSILENIVLCMDRSRFIMLVLSQRFLISRWCQFEMHLAQHRLLETRREDLILVLLEDIPRRVRPNTLHYLMLTKTYIVWPKEESERVLFWKRLKKSLPTDKNKLTQNVSMA</sequence>
<keyword evidence="5 14" id="KW-0812">Transmembrane</keyword>
<evidence type="ECO:0000256" key="7">
    <source>
        <dbReference type="ARBA" id="ARBA00022737"/>
    </source>
</evidence>
<evidence type="ECO:0000256" key="11">
    <source>
        <dbReference type="ARBA" id="ARBA00023170"/>
    </source>
</evidence>
<dbReference type="PANTHER" id="PTHR24365">
    <property type="entry name" value="TOLL-LIKE RECEPTOR"/>
    <property type="match status" value="1"/>
</dbReference>
<dbReference type="AlphaFoldDB" id="A0A8S0ZJD5"/>
<dbReference type="GO" id="GO:0005886">
    <property type="term" value="C:plasma membrane"/>
    <property type="evidence" value="ECO:0007669"/>
    <property type="project" value="TreeGrafter"/>
</dbReference>
<feature type="transmembrane region" description="Helical" evidence="14">
    <location>
        <begin position="547"/>
        <end position="567"/>
    </location>
</feature>
<dbReference type="InterPro" id="IPR035897">
    <property type="entry name" value="Toll_tir_struct_dom_sf"/>
</dbReference>
<evidence type="ECO:0000256" key="2">
    <source>
        <dbReference type="ARBA" id="ARBA00009634"/>
    </source>
</evidence>
<dbReference type="FunFam" id="3.40.50.10140:FF:000001">
    <property type="entry name" value="Toll-like receptor 2"/>
    <property type="match status" value="1"/>
</dbReference>
<accession>A0A8S0ZJD5</accession>
<dbReference type="PRINTS" id="PR01537">
    <property type="entry name" value="INTRLKN1R1F"/>
</dbReference>
<dbReference type="SMART" id="SM00255">
    <property type="entry name" value="TIR"/>
    <property type="match status" value="1"/>
</dbReference>
<evidence type="ECO:0000256" key="4">
    <source>
        <dbReference type="ARBA" id="ARBA00022614"/>
    </source>
</evidence>
<keyword evidence="10 14" id="KW-0472">Membrane</keyword>
<keyword evidence="9 14" id="KW-1133">Transmembrane helix</keyword>
<dbReference type="SUPFAM" id="SSF52200">
    <property type="entry name" value="Toll/Interleukin receptor TIR domain"/>
    <property type="match status" value="1"/>
</dbReference>
<dbReference type="Pfam" id="PF13855">
    <property type="entry name" value="LRR_8"/>
    <property type="match status" value="2"/>
</dbReference>
<feature type="region of interest" description="Disordered" evidence="13">
    <location>
        <begin position="141"/>
        <end position="161"/>
    </location>
</feature>
<dbReference type="OrthoDB" id="6159439at2759"/>
<dbReference type="InterPro" id="IPR003591">
    <property type="entry name" value="Leu-rich_rpt_typical-subtyp"/>
</dbReference>
<protein>
    <recommendedName>
        <fullName evidence="16">TIR domain-containing protein</fullName>
    </recommendedName>
</protein>
<reference evidence="17 18" key="1">
    <citation type="submission" date="2020-04" db="EMBL/GenBank/DDBJ databases">
        <authorList>
            <person name="Wallbank WR R."/>
            <person name="Pardo Diaz C."/>
            <person name="Kozak K."/>
            <person name="Martin S."/>
            <person name="Jiggins C."/>
            <person name="Moest M."/>
            <person name="Warren A I."/>
            <person name="Byers J.R.P. K."/>
            <person name="Montejo-Kovacevich G."/>
            <person name="Yen C E."/>
        </authorList>
    </citation>
    <scope>NUCLEOTIDE SEQUENCE [LARGE SCALE GENOMIC DNA]</scope>
</reference>
<comment type="subcellular location">
    <subcellularLocation>
        <location evidence="1">Membrane</location>
        <topology evidence="1">Single-pass type I membrane protein</topology>
    </subcellularLocation>
</comment>
<organism evidence="17 18">
    <name type="scientific">Arctia plantaginis</name>
    <name type="common">Wood tiger moth</name>
    <name type="synonym">Phalaena plantaginis</name>
    <dbReference type="NCBI Taxonomy" id="874455"/>
    <lineage>
        <taxon>Eukaryota</taxon>
        <taxon>Metazoa</taxon>
        <taxon>Ecdysozoa</taxon>
        <taxon>Arthropoda</taxon>
        <taxon>Hexapoda</taxon>
        <taxon>Insecta</taxon>
        <taxon>Pterygota</taxon>
        <taxon>Neoptera</taxon>
        <taxon>Endopterygota</taxon>
        <taxon>Lepidoptera</taxon>
        <taxon>Glossata</taxon>
        <taxon>Ditrysia</taxon>
        <taxon>Noctuoidea</taxon>
        <taxon>Erebidae</taxon>
        <taxon>Arctiinae</taxon>
        <taxon>Arctia</taxon>
    </lineage>
</organism>
<evidence type="ECO:0000256" key="15">
    <source>
        <dbReference type="SAM" id="SignalP"/>
    </source>
</evidence>
<dbReference type="Pfam" id="PF01582">
    <property type="entry name" value="TIR"/>
    <property type="match status" value="1"/>
</dbReference>
<dbReference type="PANTHER" id="PTHR24365:SF530">
    <property type="entry name" value="MSTPROX-RELATED"/>
    <property type="match status" value="1"/>
</dbReference>
<feature type="chain" id="PRO_5035907698" description="TIR domain-containing protein" evidence="15">
    <location>
        <begin position="18"/>
        <end position="752"/>
    </location>
</feature>
<name>A0A8S0ZJD5_ARCPL</name>
<keyword evidence="6 15" id="KW-0732">Signal</keyword>
<comment type="caution">
    <text evidence="17">The sequence shown here is derived from an EMBL/GenBank/DDBJ whole genome shotgun (WGS) entry which is preliminary data.</text>
</comment>
<dbReference type="InterPro" id="IPR001611">
    <property type="entry name" value="Leu-rich_rpt"/>
</dbReference>
<proteinExistence type="inferred from homology"/>
<feature type="domain" description="TIR" evidence="16">
    <location>
        <begin position="599"/>
        <end position="738"/>
    </location>
</feature>
<evidence type="ECO:0000256" key="8">
    <source>
        <dbReference type="ARBA" id="ARBA00022859"/>
    </source>
</evidence>
<dbReference type="SUPFAM" id="SSF52058">
    <property type="entry name" value="L domain-like"/>
    <property type="match status" value="1"/>
</dbReference>
<evidence type="ECO:0000313" key="17">
    <source>
        <dbReference type="EMBL" id="CAB3233627.1"/>
    </source>
</evidence>
<evidence type="ECO:0000259" key="16">
    <source>
        <dbReference type="PROSITE" id="PS50104"/>
    </source>
</evidence>
<evidence type="ECO:0000256" key="5">
    <source>
        <dbReference type="ARBA" id="ARBA00022692"/>
    </source>
</evidence>
<evidence type="ECO:0000256" key="10">
    <source>
        <dbReference type="ARBA" id="ARBA00023136"/>
    </source>
</evidence>
<evidence type="ECO:0000256" key="3">
    <source>
        <dbReference type="ARBA" id="ARBA00022588"/>
    </source>
</evidence>
<evidence type="ECO:0000256" key="6">
    <source>
        <dbReference type="ARBA" id="ARBA00022729"/>
    </source>
</evidence>
<evidence type="ECO:0000256" key="14">
    <source>
        <dbReference type="SAM" id="Phobius"/>
    </source>
</evidence>